<accession>A0ABP1Q109</accession>
<dbReference type="CDD" id="cd14016">
    <property type="entry name" value="STKc_CK1"/>
    <property type="match status" value="1"/>
</dbReference>
<evidence type="ECO:0000256" key="3">
    <source>
        <dbReference type="ARBA" id="ARBA00022840"/>
    </source>
</evidence>
<keyword evidence="2 4" id="KW-0547">Nucleotide-binding</keyword>
<keyword evidence="3 4" id="KW-0067">ATP-binding</keyword>
<evidence type="ECO:0000313" key="9">
    <source>
        <dbReference type="Proteomes" id="UP001642540"/>
    </source>
</evidence>
<comment type="similarity">
    <text evidence="5">Belongs to the protein kinase superfamily.</text>
</comment>
<feature type="region of interest" description="Disordered" evidence="6">
    <location>
        <begin position="322"/>
        <end position="341"/>
    </location>
</feature>
<dbReference type="InterPro" id="IPR008271">
    <property type="entry name" value="Ser/Thr_kinase_AS"/>
</dbReference>
<proteinExistence type="inferred from homology"/>
<evidence type="ECO:0000256" key="4">
    <source>
        <dbReference type="PROSITE-ProRule" id="PRU10141"/>
    </source>
</evidence>
<organism evidence="8 9">
    <name type="scientific">Orchesella dallaii</name>
    <dbReference type="NCBI Taxonomy" id="48710"/>
    <lineage>
        <taxon>Eukaryota</taxon>
        <taxon>Metazoa</taxon>
        <taxon>Ecdysozoa</taxon>
        <taxon>Arthropoda</taxon>
        <taxon>Hexapoda</taxon>
        <taxon>Collembola</taxon>
        <taxon>Entomobryomorpha</taxon>
        <taxon>Entomobryoidea</taxon>
        <taxon>Orchesellidae</taxon>
        <taxon>Orchesellinae</taxon>
        <taxon>Orchesella</taxon>
    </lineage>
</organism>
<dbReference type="Gene3D" id="1.10.510.10">
    <property type="entry name" value="Transferase(Phosphotransferase) domain 1"/>
    <property type="match status" value="1"/>
</dbReference>
<comment type="caution">
    <text evidence="8">The sequence shown here is derived from an EMBL/GenBank/DDBJ whole genome shotgun (WGS) entry which is preliminary data.</text>
</comment>
<dbReference type="SUPFAM" id="SSF56112">
    <property type="entry name" value="Protein kinase-like (PK-like)"/>
    <property type="match status" value="1"/>
</dbReference>
<dbReference type="PANTHER" id="PTHR11909">
    <property type="entry name" value="CASEIN KINASE-RELATED"/>
    <property type="match status" value="1"/>
</dbReference>
<feature type="binding site" evidence="4">
    <location>
        <position position="53"/>
    </location>
    <ligand>
        <name>ATP</name>
        <dbReference type="ChEBI" id="CHEBI:30616"/>
    </ligand>
</feature>
<dbReference type="InterPro" id="IPR050235">
    <property type="entry name" value="CK1_Ser-Thr_kinase"/>
</dbReference>
<protein>
    <recommendedName>
        <fullName evidence="1">non-specific serine/threonine protein kinase</fullName>
        <ecNumber evidence="1">2.7.11.1</ecNumber>
    </recommendedName>
</protein>
<keyword evidence="5" id="KW-0723">Serine/threonine-protein kinase</keyword>
<dbReference type="SMART" id="SM00220">
    <property type="entry name" value="S_TKc"/>
    <property type="match status" value="1"/>
</dbReference>
<keyword evidence="5" id="KW-0808">Transferase</keyword>
<dbReference type="Proteomes" id="UP001642540">
    <property type="component" value="Unassembled WGS sequence"/>
</dbReference>
<dbReference type="InterPro" id="IPR011009">
    <property type="entry name" value="Kinase-like_dom_sf"/>
</dbReference>
<evidence type="ECO:0000256" key="6">
    <source>
        <dbReference type="SAM" id="MobiDB-lite"/>
    </source>
</evidence>
<evidence type="ECO:0000256" key="5">
    <source>
        <dbReference type="RuleBase" id="RU000304"/>
    </source>
</evidence>
<evidence type="ECO:0000256" key="1">
    <source>
        <dbReference type="ARBA" id="ARBA00012513"/>
    </source>
</evidence>
<dbReference type="EC" id="2.7.11.1" evidence="1"/>
<dbReference type="EMBL" id="CAXLJM020000019">
    <property type="protein sequence ID" value="CAL8085400.1"/>
    <property type="molecule type" value="Genomic_DNA"/>
</dbReference>
<feature type="domain" description="Protein kinase" evidence="7">
    <location>
        <begin position="23"/>
        <end position="298"/>
    </location>
</feature>
<name>A0ABP1Q109_9HEXA</name>
<gene>
    <name evidence="8" type="ORF">ODALV1_LOCUS6101</name>
</gene>
<dbReference type="PROSITE" id="PS00108">
    <property type="entry name" value="PROTEIN_KINASE_ST"/>
    <property type="match status" value="1"/>
</dbReference>
<keyword evidence="9" id="KW-1185">Reference proteome</keyword>
<dbReference type="PROSITE" id="PS50011">
    <property type="entry name" value="PROTEIN_KINASE_DOM"/>
    <property type="match status" value="1"/>
</dbReference>
<sequence length="341" mass="39238">MFSSKSDAVAVNKLIFGDESKSYKLLRKIGSGSFGVVYLGVNVNNEKEQVAVKLERSRGVDLNSQLLYESKVYKIVMGSVGIPRMLYYGQHHGFNVMVMDLLGPSLEELFNLCGRRFSLKTGIMLADEMIGRLEYLHRKSLIHRDIKPDNFLVGLGSMSKKLFLIDFGLSKIYRRGRGQFYHIPYSDDKKLTGTARYVSTNVHRGIEQSRRDDLESVAYTLIYFLKGSLPWQNQKASTLKQKHAKIMEIKLGTTEDELCKGIPGEHPEFATFLRYCRGLGFEERPDYLYLRGLFRILLRTLGLKWDFEYDWSSLEGNKDELKEKPIDVSEPMSKLEVQKRD</sequence>
<evidence type="ECO:0000259" key="7">
    <source>
        <dbReference type="PROSITE" id="PS50011"/>
    </source>
</evidence>
<dbReference type="PROSITE" id="PS00107">
    <property type="entry name" value="PROTEIN_KINASE_ATP"/>
    <property type="match status" value="1"/>
</dbReference>
<dbReference type="Pfam" id="PF00069">
    <property type="entry name" value="Pkinase"/>
    <property type="match status" value="1"/>
</dbReference>
<evidence type="ECO:0000256" key="2">
    <source>
        <dbReference type="ARBA" id="ARBA00022741"/>
    </source>
</evidence>
<evidence type="ECO:0000313" key="8">
    <source>
        <dbReference type="EMBL" id="CAL8085400.1"/>
    </source>
</evidence>
<keyword evidence="5" id="KW-0418">Kinase</keyword>
<dbReference type="InterPro" id="IPR017441">
    <property type="entry name" value="Protein_kinase_ATP_BS"/>
</dbReference>
<dbReference type="InterPro" id="IPR000719">
    <property type="entry name" value="Prot_kinase_dom"/>
</dbReference>
<reference evidence="8 9" key="1">
    <citation type="submission" date="2024-08" db="EMBL/GenBank/DDBJ databases">
        <authorList>
            <person name="Cucini C."/>
            <person name="Frati F."/>
        </authorList>
    </citation>
    <scope>NUCLEOTIDE SEQUENCE [LARGE SCALE GENOMIC DNA]</scope>
</reference>